<name>A0A7J6LXE0_PERCH</name>
<feature type="region of interest" description="Disordered" evidence="9">
    <location>
        <begin position="332"/>
        <end position="354"/>
    </location>
</feature>
<evidence type="ECO:0000256" key="3">
    <source>
        <dbReference type="ARBA" id="ARBA00022448"/>
    </source>
</evidence>
<dbReference type="Proteomes" id="UP000591131">
    <property type="component" value="Unassembled WGS sequence"/>
</dbReference>
<accession>A0A7J6LXE0</accession>
<protein>
    <submittedName>
        <fullName evidence="11">Integral membrane protein of the Golgi</fullName>
    </submittedName>
</protein>
<feature type="transmembrane region" description="Helical" evidence="10">
    <location>
        <begin position="68"/>
        <end position="88"/>
    </location>
</feature>
<keyword evidence="7" id="KW-0333">Golgi apparatus</keyword>
<dbReference type="GO" id="GO:0034067">
    <property type="term" value="P:protein localization to Golgi apparatus"/>
    <property type="evidence" value="ECO:0007669"/>
    <property type="project" value="TreeGrafter"/>
</dbReference>
<dbReference type="GO" id="GO:0006895">
    <property type="term" value="P:Golgi to endosome transport"/>
    <property type="evidence" value="ECO:0007669"/>
    <property type="project" value="TreeGrafter"/>
</dbReference>
<dbReference type="InterPro" id="IPR019185">
    <property type="entry name" value="Integral_membrane_SYS1-rel"/>
</dbReference>
<evidence type="ECO:0000256" key="8">
    <source>
        <dbReference type="ARBA" id="ARBA00023136"/>
    </source>
</evidence>
<evidence type="ECO:0000256" key="5">
    <source>
        <dbReference type="ARBA" id="ARBA00022927"/>
    </source>
</evidence>
<dbReference type="EMBL" id="JAAPAO010000302">
    <property type="protein sequence ID" value="KAF4663925.1"/>
    <property type="molecule type" value="Genomic_DNA"/>
</dbReference>
<evidence type="ECO:0000256" key="9">
    <source>
        <dbReference type="SAM" id="MobiDB-lite"/>
    </source>
</evidence>
<dbReference type="GO" id="GO:0005829">
    <property type="term" value="C:cytosol"/>
    <property type="evidence" value="ECO:0007669"/>
    <property type="project" value="GOC"/>
</dbReference>
<evidence type="ECO:0000313" key="12">
    <source>
        <dbReference type="Proteomes" id="UP000591131"/>
    </source>
</evidence>
<dbReference type="OrthoDB" id="542931at2759"/>
<dbReference type="PANTHER" id="PTHR12952:SF0">
    <property type="entry name" value="PROTEIN SYS1 HOMOLOG"/>
    <property type="match status" value="1"/>
</dbReference>
<feature type="compositionally biased region" description="Pro residues" evidence="9">
    <location>
        <begin position="344"/>
        <end position="354"/>
    </location>
</feature>
<sequence length="354" mass="39446">MAAGGRFFGKETFDPKFICVQILAMQACYYLILVISASTLDRLCGVPVALSRFFRDDNIGFSTTESSVMTSVLVLMSPLMSVILTYIVERAKKCLDFVVTYHIWHMASTTIEMGRLPSYWPRELRAICETRWNACSRSLDIIRIRLEAVYKLLDCVIDNDGPDWRANAEALSNALAIMRWILSVMSASSIEMQKIDFHLSVQSDVQKICIRSSCSLVLVSGTGSGVLPSSLRRIHCAKSSRLTRFLSDQSAERDQSGGALRQEICDKSLGEHSQTLYDGPDGLNRAMGSWWFWHVSAATITVLLGEYLCMQMETREIALNGGNAILERRQAEARKLGRPGGPDTEPPPVELDSV</sequence>
<evidence type="ECO:0000256" key="2">
    <source>
        <dbReference type="ARBA" id="ARBA00008160"/>
    </source>
</evidence>
<evidence type="ECO:0000313" key="11">
    <source>
        <dbReference type="EMBL" id="KAF4663925.1"/>
    </source>
</evidence>
<organism evidence="11 12">
    <name type="scientific">Perkinsus chesapeaki</name>
    <name type="common">Clam parasite</name>
    <name type="synonym">Perkinsus andrewsi</name>
    <dbReference type="NCBI Taxonomy" id="330153"/>
    <lineage>
        <taxon>Eukaryota</taxon>
        <taxon>Sar</taxon>
        <taxon>Alveolata</taxon>
        <taxon>Perkinsozoa</taxon>
        <taxon>Perkinsea</taxon>
        <taxon>Perkinsida</taxon>
        <taxon>Perkinsidae</taxon>
        <taxon>Perkinsus</taxon>
    </lineage>
</organism>
<feature type="transmembrane region" description="Helical" evidence="10">
    <location>
        <begin position="27"/>
        <end position="48"/>
    </location>
</feature>
<evidence type="ECO:0000256" key="1">
    <source>
        <dbReference type="ARBA" id="ARBA00004653"/>
    </source>
</evidence>
<dbReference type="GO" id="GO:0043001">
    <property type="term" value="P:Golgi to plasma membrane protein transport"/>
    <property type="evidence" value="ECO:0007669"/>
    <property type="project" value="TreeGrafter"/>
</dbReference>
<keyword evidence="3" id="KW-0813">Transport</keyword>
<dbReference type="PROSITE" id="PS51257">
    <property type="entry name" value="PROKAR_LIPOPROTEIN"/>
    <property type="match status" value="1"/>
</dbReference>
<keyword evidence="6 10" id="KW-1133">Transmembrane helix</keyword>
<evidence type="ECO:0000256" key="10">
    <source>
        <dbReference type="SAM" id="Phobius"/>
    </source>
</evidence>
<dbReference type="PANTHER" id="PTHR12952">
    <property type="entry name" value="SYS1"/>
    <property type="match status" value="1"/>
</dbReference>
<dbReference type="GO" id="GO:0000139">
    <property type="term" value="C:Golgi membrane"/>
    <property type="evidence" value="ECO:0007669"/>
    <property type="project" value="UniProtKB-SubCell"/>
</dbReference>
<comment type="similarity">
    <text evidence="2">Belongs to the SYS1 family.</text>
</comment>
<dbReference type="GO" id="GO:0005802">
    <property type="term" value="C:trans-Golgi network"/>
    <property type="evidence" value="ECO:0007669"/>
    <property type="project" value="TreeGrafter"/>
</dbReference>
<gene>
    <name evidence="11" type="primary">SYS1</name>
    <name evidence="11" type="ORF">FOL47_005500</name>
</gene>
<keyword evidence="8 10" id="KW-0472">Membrane</keyword>
<dbReference type="AlphaFoldDB" id="A0A7J6LXE0"/>
<comment type="caution">
    <text evidence="11">The sequence shown here is derived from an EMBL/GenBank/DDBJ whole genome shotgun (WGS) entry which is preliminary data.</text>
</comment>
<keyword evidence="4 10" id="KW-0812">Transmembrane</keyword>
<proteinExistence type="inferred from homology"/>
<reference evidence="11 12" key="1">
    <citation type="submission" date="2020-04" db="EMBL/GenBank/DDBJ databases">
        <title>Perkinsus chesapeaki whole genome sequence.</title>
        <authorList>
            <person name="Bogema D.R."/>
        </authorList>
    </citation>
    <scope>NUCLEOTIDE SEQUENCE [LARGE SCALE GENOMIC DNA]</scope>
    <source>
        <strain evidence="11">ATCC PRA-425</strain>
    </source>
</reference>
<comment type="subcellular location">
    <subcellularLocation>
        <location evidence="1">Golgi apparatus membrane</location>
        <topology evidence="1">Multi-pass membrane protein</topology>
    </subcellularLocation>
</comment>
<keyword evidence="12" id="KW-1185">Reference proteome</keyword>
<evidence type="ECO:0000256" key="4">
    <source>
        <dbReference type="ARBA" id="ARBA00022692"/>
    </source>
</evidence>
<dbReference type="Pfam" id="PF09801">
    <property type="entry name" value="SYS1"/>
    <property type="match status" value="2"/>
</dbReference>
<evidence type="ECO:0000256" key="7">
    <source>
        <dbReference type="ARBA" id="ARBA00023034"/>
    </source>
</evidence>
<keyword evidence="5" id="KW-0653">Protein transport</keyword>
<evidence type="ECO:0000256" key="6">
    <source>
        <dbReference type="ARBA" id="ARBA00022989"/>
    </source>
</evidence>